<keyword evidence="2" id="KW-1185">Reference proteome</keyword>
<accession>A0ACB7RNL9</accession>
<comment type="caution">
    <text evidence="1">The sequence shown here is derived from an EMBL/GenBank/DDBJ whole genome shotgun (WGS) entry which is preliminary data.</text>
</comment>
<dbReference type="Proteomes" id="UP000821845">
    <property type="component" value="Chromosome 9"/>
</dbReference>
<protein>
    <submittedName>
        <fullName evidence="1">Uncharacterized protein</fullName>
    </submittedName>
</protein>
<dbReference type="EMBL" id="CM023489">
    <property type="protein sequence ID" value="KAH6923271.1"/>
    <property type="molecule type" value="Genomic_DNA"/>
</dbReference>
<gene>
    <name evidence="1" type="ORF">HPB50_026085</name>
</gene>
<evidence type="ECO:0000313" key="1">
    <source>
        <dbReference type="EMBL" id="KAH6923271.1"/>
    </source>
</evidence>
<name>A0ACB7RNL9_HYAAI</name>
<proteinExistence type="predicted"/>
<evidence type="ECO:0000313" key="2">
    <source>
        <dbReference type="Proteomes" id="UP000821845"/>
    </source>
</evidence>
<reference evidence="1" key="1">
    <citation type="submission" date="2020-05" db="EMBL/GenBank/DDBJ databases">
        <title>Large-scale comparative analyses of tick genomes elucidate their genetic diversity and vector capacities.</title>
        <authorList>
            <person name="Jia N."/>
            <person name="Wang J."/>
            <person name="Shi W."/>
            <person name="Du L."/>
            <person name="Sun Y."/>
            <person name="Zhan W."/>
            <person name="Jiang J."/>
            <person name="Wang Q."/>
            <person name="Zhang B."/>
            <person name="Ji P."/>
            <person name="Sakyi L.B."/>
            <person name="Cui X."/>
            <person name="Yuan T."/>
            <person name="Jiang B."/>
            <person name="Yang W."/>
            <person name="Lam T.T.-Y."/>
            <person name="Chang Q."/>
            <person name="Ding S."/>
            <person name="Wang X."/>
            <person name="Zhu J."/>
            <person name="Ruan X."/>
            <person name="Zhao L."/>
            <person name="Wei J."/>
            <person name="Que T."/>
            <person name="Du C."/>
            <person name="Cheng J."/>
            <person name="Dai P."/>
            <person name="Han X."/>
            <person name="Huang E."/>
            <person name="Gao Y."/>
            <person name="Liu J."/>
            <person name="Shao H."/>
            <person name="Ye R."/>
            <person name="Li L."/>
            <person name="Wei W."/>
            <person name="Wang X."/>
            <person name="Wang C."/>
            <person name="Yang T."/>
            <person name="Huo Q."/>
            <person name="Li W."/>
            <person name="Guo W."/>
            <person name="Chen H."/>
            <person name="Zhou L."/>
            <person name="Ni X."/>
            <person name="Tian J."/>
            <person name="Zhou Y."/>
            <person name="Sheng Y."/>
            <person name="Liu T."/>
            <person name="Pan Y."/>
            <person name="Xia L."/>
            <person name="Li J."/>
            <person name="Zhao F."/>
            <person name="Cao W."/>
        </authorList>
    </citation>
    <scope>NUCLEOTIDE SEQUENCE</scope>
    <source>
        <strain evidence="1">Hyas-2018</strain>
    </source>
</reference>
<organism evidence="1 2">
    <name type="scientific">Hyalomma asiaticum</name>
    <name type="common">Tick</name>
    <dbReference type="NCBI Taxonomy" id="266040"/>
    <lineage>
        <taxon>Eukaryota</taxon>
        <taxon>Metazoa</taxon>
        <taxon>Ecdysozoa</taxon>
        <taxon>Arthropoda</taxon>
        <taxon>Chelicerata</taxon>
        <taxon>Arachnida</taxon>
        <taxon>Acari</taxon>
        <taxon>Parasitiformes</taxon>
        <taxon>Ixodida</taxon>
        <taxon>Ixodoidea</taxon>
        <taxon>Ixodidae</taxon>
        <taxon>Hyalomminae</taxon>
        <taxon>Hyalomma</taxon>
    </lineage>
</organism>
<sequence length="98" mass="11074">MLAASTPSLTSVRTVTNLLRISGTCGGHVRIHTGDRPFVCPLCPMAFNQKTTLIGHMRRHTGDKPYRCQFCRMSFSWKRTFAKHVQQHGSEHLPLPIN</sequence>